<name>A0A9P4Y3B5_CRYP1</name>
<dbReference type="InterPro" id="IPR032466">
    <property type="entry name" value="Metal_Hydrolase"/>
</dbReference>
<keyword evidence="3" id="KW-1185">Reference proteome</keyword>
<feature type="domain" description="Amidohydrolase-related" evidence="1">
    <location>
        <begin position="7"/>
        <end position="256"/>
    </location>
</feature>
<evidence type="ECO:0000259" key="1">
    <source>
        <dbReference type="Pfam" id="PF04909"/>
    </source>
</evidence>
<dbReference type="EMBL" id="MU032347">
    <property type="protein sequence ID" value="KAF3765597.1"/>
    <property type="molecule type" value="Genomic_DNA"/>
</dbReference>
<gene>
    <name evidence="2" type="ORF">M406DRAFT_256838</name>
</gene>
<sequence length="301" mass="33586">MKNTGHWDTHIHVFDPDAYPYGTPRSYTPKPAHLAEYPFAETTCSNIVIVQATVQGHSAEPLLAALSDEKAKPRDCSVIRGLCTIDPNNASEEELNALHEAGVRGVRLHEVSWGHGTQSGADAVAVKIKAAADRIARLGWVIDVFSDVRSWAAMANMIRHELDPRVKLVADHLGGVFPGEEKLEAFNVFTELVRDGFVYVKLSGFERLYEGHASGMDSLETIVKTLVAAGPERILYGSDIDWPHTQLGVSRKGKTDQQRLTEVEGFREVPDALHIKQLREWITDDEVWRNLWSKNPDRIFA</sequence>
<dbReference type="InterPro" id="IPR052358">
    <property type="entry name" value="Aro_Compnd_Degr_Hydrolases"/>
</dbReference>
<dbReference type="OrthoDB" id="2135488at2759"/>
<dbReference type="Gene3D" id="3.20.20.140">
    <property type="entry name" value="Metal-dependent hydrolases"/>
    <property type="match status" value="1"/>
</dbReference>
<dbReference type="PANTHER" id="PTHR35563:SF2">
    <property type="entry name" value="BARREL METAL-DEPENDENT HYDROLASE, PUTATIVE (AFU_ORTHOLOGUE AFUA_1G16240)-RELATED"/>
    <property type="match status" value="1"/>
</dbReference>
<organism evidence="2 3">
    <name type="scientific">Cryphonectria parasitica (strain ATCC 38755 / EP155)</name>
    <dbReference type="NCBI Taxonomy" id="660469"/>
    <lineage>
        <taxon>Eukaryota</taxon>
        <taxon>Fungi</taxon>
        <taxon>Dikarya</taxon>
        <taxon>Ascomycota</taxon>
        <taxon>Pezizomycotina</taxon>
        <taxon>Sordariomycetes</taxon>
        <taxon>Sordariomycetidae</taxon>
        <taxon>Diaporthales</taxon>
        <taxon>Cryphonectriaceae</taxon>
        <taxon>Cryphonectria-Endothia species complex</taxon>
        <taxon>Cryphonectria</taxon>
    </lineage>
</organism>
<evidence type="ECO:0000313" key="3">
    <source>
        <dbReference type="Proteomes" id="UP000803844"/>
    </source>
</evidence>
<dbReference type="AlphaFoldDB" id="A0A9P4Y3B5"/>
<dbReference type="Pfam" id="PF04909">
    <property type="entry name" value="Amidohydro_2"/>
    <property type="match status" value="1"/>
</dbReference>
<proteinExistence type="predicted"/>
<accession>A0A9P4Y3B5</accession>
<reference evidence="2" key="1">
    <citation type="journal article" date="2020" name="Phytopathology">
        <title>Genome sequence of the chestnut blight fungus Cryphonectria parasitica EP155: A fundamental resource for an archetypical invasive plant pathogen.</title>
        <authorList>
            <person name="Crouch J.A."/>
            <person name="Dawe A."/>
            <person name="Aerts A."/>
            <person name="Barry K."/>
            <person name="Churchill A.C.L."/>
            <person name="Grimwood J."/>
            <person name="Hillman B."/>
            <person name="Milgroom M.G."/>
            <person name="Pangilinan J."/>
            <person name="Smith M."/>
            <person name="Salamov A."/>
            <person name="Schmutz J."/>
            <person name="Yadav J."/>
            <person name="Grigoriev I.V."/>
            <person name="Nuss D."/>
        </authorList>
    </citation>
    <scope>NUCLEOTIDE SEQUENCE</scope>
    <source>
        <strain evidence="2">EP155</strain>
    </source>
</reference>
<dbReference type="SUPFAM" id="SSF51556">
    <property type="entry name" value="Metallo-dependent hydrolases"/>
    <property type="match status" value="1"/>
</dbReference>
<dbReference type="PANTHER" id="PTHR35563">
    <property type="entry name" value="BARREL METAL-DEPENDENT HYDROLASE, PUTATIVE (AFU_ORTHOLOGUE AFUA_1G16240)-RELATED"/>
    <property type="match status" value="1"/>
</dbReference>
<dbReference type="GO" id="GO:0016787">
    <property type="term" value="F:hydrolase activity"/>
    <property type="evidence" value="ECO:0007669"/>
    <property type="project" value="InterPro"/>
</dbReference>
<dbReference type="GeneID" id="63834259"/>
<evidence type="ECO:0000313" key="2">
    <source>
        <dbReference type="EMBL" id="KAF3765597.1"/>
    </source>
</evidence>
<protein>
    <recommendedName>
        <fullName evidence="1">Amidohydrolase-related domain-containing protein</fullName>
    </recommendedName>
</protein>
<dbReference type="Proteomes" id="UP000803844">
    <property type="component" value="Unassembled WGS sequence"/>
</dbReference>
<dbReference type="InterPro" id="IPR006680">
    <property type="entry name" value="Amidohydro-rel"/>
</dbReference>
<dbReference type="RefSeq" id="XP_040776558.1">
    <property type="nucleotide sequence ID" value="XM_040917130.1"/>
</dbReference>
<comment type="caution">
    <text evidence="2">The sequence shown here is derived from an EMBL/GenBank/DDBJ whole genome shotgun (WGS) entry which is preliminary data.</text>
</comment>